<accession>A0A840PJH8</accession>
<evidence type="ECO:0000313" key="1">
    <source>
        <dbReference type="EMBL" id="MBB5137247.1"/>
    </source>
</evidence>
<dbReference type="EMBL" id="JACHGN010000017">
    <property type="protein sequence ID" value="MBB5137247.1"/>
    <property type="molecule type" value="Genomic_DNA"/>
</dbReference>
<dbReference type="RefSeq" id="WP_185054181.1">
    <property type="nucleotide sequence ID" value="NZ_BAABIX010000012.1"/>
</dbReference>
<comment type="caution">
    <text evidence="1">The sequence shown here is derived from an EMBL/GenBank/DDBJ whole genome shotgun (WGS) entry which is preliminary data.</text>
</comment>
<gene>
    <name evidence="1" type="ORF">HNP84_006999</name>
</gene>
<dbReference type="SMART" id="SM01101">
    <property type="entry name" value="CRISPR_assoc"/>
    <property type="match status" value="1"/>
</dbReference>
<sequence>MTETPFTPSTFSSALWLTRIRLNPWSREVHRDVQDVTALHRTLMRLFPSNLGEEARREAGLLFRYERRDREHVVLLQSALRPTLDRLPDQYGEALTKSLAPLLDRLHKGTVVQYTITANATRRRSGLSPDGKPAGTLRPLHGPEAEEWWRRRAETAGLAVHTADSVSLPDAVGDRRDRAGKEHRILHARTRFDGTATITDAALLVEHLRTGIGRGKSYGCGLLSVHPAT</sequence>
<dbReference type="Pfam" id="PF08798">
    <property type="entry name" value="CRISPR_assoc"/>
    <property type="match status" value="1"/>
</dbReference>
<dbReference type="NCBIfam" id="TIGR01907">
    <property type="entry name" value="casE_Cse3"/>
    <property type="match status" value="1"/>
</dbReference>
<name>A0A840PJH8_9ACTN</name>
<dbReference type="InterPro" id="IPR010179">
    <property type="entry name" value="CRISPR-assoc_prot_Cse3"/>
</dbReference>
<dbReference type="Proteomes" id="UP000578449">
    <property type="component" value="Unassembled WGS sequence"/>
</dbReference>
<organism evidence="1 2">
    <name type="scientific">Thermocatellispora tengchongensis</name>
    <dbReference type="NCBI Taxonomy" id="1073253"/>
    <lineage>
        <taxon>Bacteria</taxon>
        <taxon>Bacillati</taxon>
        <taxon>Actinomycetota</taxon>
        <taxon>Actinomycetes</taxon>
        <taxon>Streptosporangiales</taxon>
        <taxon>Streptosporangiaceae</taxon>
        <taxon>Thermocatellispora</taxon>
    </lineage>
</organism>
<evidence type="ECO:0000313" key="2">
    <source>
        <dbReference type="Proteomes" id="UP000578449"/>
    </source>
</evidence>
<dbReference type="Gene3D" id="3.30.70.1200">
    <property type="entry name" value="Crispr-associated protein, domain 1"/>
    <property type="match status" value="1"/>
</dbReference>
<dbReference type="SUPFAM" id="SSF117987">
    <property type="entry name" value="CRISPR-associated protein"/>
    <property type="match status" value="2"/>
</dbReference>
<dbReference type="Gene3D" id="3.30.70.1210">
    <property type="entry name" value="Crispr-associated protein, domain 2"/>
    <property type="match status" value="1"/>
</dbReference>
<dbReference type="CDD" id="cd09727">
    <property type="entry name" value="Cas6_I-E"/>
    <property type="match status" value="1"/>
</dbReference>
<keyword evidence="2" id="KW-1185">Reference proteome</keyword>
<proteinExistence type="predicted"/>
<dbReference type="AlphaFoldDB" id="A0A840PJH8"/>
<protein>
    <submittedName>
        <fullName evidence="1">CRISPR system Cascade subunit CasE</fullName>
    </submittedName>
</protein>
<reference evidence="1 2" key="1">
    <citation type="submission" date="2020-08" db="EMBL/GenBank/DDBJ databases">
        <title>Genomic Encyclopedia of Type Strains, Phase IV (KMG-IV): sequencing the most valuable type-strain genomes for metagenomic binning, comparative biology and taxonomic classification.</title>
        <authorList>
            <person name="Goeker M."/>
        </authorList>
    </citation>
    <scope>NUCLEOTIDE SEQUENCE [LARGE SCALE GENOMIC DNA]</scope>
    <source>
        <strain evidence="1 2">DSM 45615</strain>
    </source>
</reference>